<dbReference type="GO" id="GO:0019213">
    <property type="term" value="F:deacetylase activity"/>
    <property type="evidence" value="ECO:0007669"/>
    <property type="project" value="InterPro"/>
</dbReference>
<dbReference type="InterPro" id="IPR020043">
    <property type="entry name" value="Deacetylase_Atu3266-like"/>
</dbReference>
<evidence type="ECO:0000313" key="2">
    <source>
        <dbReference type="Proteomes" id="UP000247612"/>
    </source>
</evidence>
<evidence type="ECO:0000313" key="1">
    <source>
        <dbReference type="EMBL" id="PXX78084.1"/>
    </source>
</evidence>
<dbReference type="SUPFAM" id="SSF51338">
    <property type="entry name" value="Composite domain of metallo-dependent hydrolases"/>
    <property type="match status" value="1"/>
</dbReference>
<accession>A0A318KIZ0</accession>
<dbReference type="InterPro" id="IPR011059">
    <property type="entry name" value="Metal-dep_hydrolase_composite"/>
</dbReference>
<keyword evidence="2" id="KW-1185">Reference proteome</keyword>
<sequence length="359" mass="39572">MKTLYINANLYDPAHDIDTAGNLLIEDGVILGINQFAEDAEIVDLKGKWLCPSITDMHVHCFKEMSDLGLDMDEIGVDMHVGTLVDAGSSGCRDIETLLQQIEEAATRIKVFINYSSVGLTHGNQELADWSLIDENALREVVQRYPGIIKGIKLRASASVVGKLGIEVIRAGKAFAKELGLPVMVHIGNEPPQLEEVLNCLEKGDIVTHIFHGKPKGIFDEEGRLKPLVEEKYREGVLFDVGHGAASFSFDVCEKAIREGIKPSLISSDLHKRNYLSKLHSLSEVVSKLYACGLSERQLIDAISIRPAALLGLQNGLQIAHQADLSVIDFQACEPMILKDSQGHERLCRKQVVFEALIR</sequence>
<proteinExistence type="predicted"/>
<name>A0A318KIZ0_9FIRM</name>
<dbReference type="AlphaFoldDB" id="A0A318KIZ0"/>
<dbReference type="EMBL" id="QJKH01000008">
    <property type="protein sequence ID" value="PXX78084.1"/>
    <property type="molecule type" value="Genomic_DNA"/>
</dbReference>
<dbReference type="RefSeq" id="WP_022936892.1">
    <property type="nucleotide sequence ID" value="NZ_CABKRQ010000001.1"/>
</dbReference>
<gene>
    <name evidence="1" type="ORF">DES51_1089</name>
</gene>
<dbReference type="Gene3D" id="3.20.20.140">
    <property type="entry name" value="Metal-dependent hydrolases"/>
    <property type="match status" value="1"/>
</dbReference>
<protein>
    <submittedName>
        <fullName evidence="1">Dihydroorotase</fullName>
    </submittedName>
</protein>
<dbReference type="OrthoDB" id="9796020at2"/>
<dbReference type="STRING" id="1034346.GCA_000313565_00586"/>
<dbReference type="InterPro" id="IPR032466">
    <property type="entry name" value="Metal_Hydrolase"/>
</dbReference>
<reference evidence="1 2" key="1">
    <citation type="submission" date="2018-05" db="EMBL/GenBank/DDBJ databases">
        <title>Genomic Encyclopedia of Type Strains, Phase IV (KMG-IV): sequencing the most valuable type-strain genomes for metagenomic binning, comparative biology and taxonomic classification.</title>
        <authorList>
            <person name="Goeker M."/>
        </authorList>
    </citation>
    <scope>NUCLEOTIDE SEQUENCE [LARGE SCALE GENOMIC DNA]</scope>
    <source>
        <strain evidence="1 2">JC118</strain>
    </source>
</reference>
<comment type="caution">
    <text evidence="1">The sequence shown here is derived from an EMBL/GenBank/DDBJ whole genome shotgun (WGS) entry which is preliminary data.</text>
</comment>
<dbReference type="GO" id="GO:0016810">
    <property type="term" value="F:hydrolase activity, acting on carbon-nitrogen (but not peptide) bonds"/>
    <property type="evidence" value="ECO:0007669"/>
    <property type="project" value="InterPro"/>
</dbReference>
<dbReference type="PANTHER" id="PTHR42717:SF1">
    <property type="entry name" value="IMIDAZOLONEPROPIONASE AND RELATED AMIDOHYDROLASES"/>
    <property type="match status" value="1"/>
</dbReference>
<dbReference type="SUPFAM" id="SSF51556">
    <property type="entry name" value="Metallo-dependent hydrolases"/>
    <property type="match status" value="1"/>
</dbReference>
<dbReference type="Proteomes" id="UP000247612">
    <property type="component" value="Unassembled WGS sequence"/>
</dbReference>
<dbReference type="Gene3D" id="2.30.40.10">
    <property type="entry name" value="Urease, subunit C, domain 1"/>
    <property type="match status" value="1"/>
</dbReference>
<dbReference type="PANTHER" id="PTHR42717">
    <property type="entry name" value="DIHYDROOROTASE-RELATED"/>
    <property type="match status" value="1"/>
</dbReference>
<organism evidence="1 2">
    <name type="scientific">Dielma fastidiosa</name>
    <dbReference type="NCBI Taxonomy" id="1034346"/>
    <lineage>
        <taxon>Bacteria</taxon>
        <taxon>Bacillati</taxon>
        <taxon>Bacillota</taxon>
        <taxon>Erysipelotrichia</taxon>
        <taxon>Erysipelotrichales</taxon>
        <taxon>Erysipelotrichaceae</taxon>
        <taxon>Dielma</taxon>
    </lineage>
</organism>